<keyword evidence="5" id="KW-0812">Transmembrane</keyword>
<keyword evidence="5" id="KW-1133">Transmembrane helix</keyword>
<evidence type="ECO:0000259" key="6">
    <source>
        <dbReference type="PROSITE" id="PS50111"/>
    </source>
</evidence>
<evidence type="ECO:0000256" key="3">
    <source>
        <dbReference type="PROSITE-ProRule" id="PRU00284"/>
    </source>
</evidence>
<evidence type="ECO:0000256" key="5">
    <source>
        <dbReference type="SAM" id="Phobius"/>
    </source>
</evidence>
<gene>
    <name evidence="8" type="ORF">DES47_10275</name>
</gene>
<dbReference type="OrthoDB" id="5441488at2"/>
<dbReference type="GO" id="GO:0004888">
    <property type="term" value="F:transmembrane signaling receptor activity"/>
    <property type="evidence" value="ECO:0007669"/>
    <property type="project" value="InterPro"/>
</dbReference>
<comment type="caution">
    <text evidence="8">The sequence shown here is derived from an EMBL/GenBank/DDBJ whole genome shotgun (WGS) entry which is preliminary data.</text>
</comment>
<feature type="transmembrane region" description="Helical" evidence="5">
    <location>
        <begin position="21"/>
        <end position="44"/>
    </location>
</feature>
<dbReference type="Gene3D" id="1.10.287.950">
    <property type="entry name" value="Methyl-accepting chemotaxis protein"/>
    <property type="match status" value="1"/>
</dbReference>
<dbReference type="SMART" id="SM00283">
    <property type="entry name" value="MA"/>
    <property type="match status" value="1"/>
</dbReference>
<keyword evidence="1" id="KW-0488">Methylation</keyword>
<dbReference type="Pfam" id="PF00672">
    <property type="entry name" value="HAMP"/>
    <property type="match status" value="1"/>
</dbReference>
<evidence type="ECO:0000256" key="1">
    <source>
        <dbReference type="ARBA" id="ARBA00022481"/>
    </source>
</evidence>
<protein>
    <submittedName>
        <fullName evidence="8">Methyl-accepting chemotaxis protein</fullName>
    </submittedName>
</protein>
<dbReference type="GO" id="GO:0005886">
    <property type="term" value="C:plasma membrane"/>
    <property type="evidence" value="ECO:0007669"/>
    <property type="project" value="TreeGrafter"/>
</dbReference>
<dbReference type="InterPro" id="IPR004089">
    <property type="entry name" value="MCPsignal_dom"/>
</dbReference>
<keyword evidence="5" id="KW-0472">Membrane</keyword>
<evidence type="ECO:0000259" key="7">
    <source>
        <dbReference type="PROSITE" id="PS50885"/>
    </source>
</evidence>
<dbReference type="PROSITE" id="PS50885">
    <property type="entry name" value="HAMP"/>
    <property type="match status" value="1"/>
</dbReference>
<dbReference type="AlphaFoldDB" id="A0A4R6QNC2"/>
<name>A0A4R6QNC2_9BURK</name>
<dbReference type="Pfam" id="PF00015">
    <property type="entry name" value="MCPsignal"/>
    <property type="match status" value="1"/>
</dbReference>
<dbReference type="Proteomes" id="UP000295361">
    <property type="component" value="Unassembled WGS sequence"/>
</dbReference>
<evidence type="ECO:0000313" key="9">
    <source>
        <dbReference type="Proteomes" id="UP000295361"/>
    </source>
</evidence>
<dbReference type="SMART" id="SM00304">
    <property type="entry name" value="HAMP"/>
    <property type="match status" value="1"/>
</dbReference>
<dbReference type="GO" id="GO:0006935">
    <property type="term" value="P:chemotaxis"/>
    <property type="evidence" value="ECO:0007669"/>
    <property type="project" value="InterPro"/>
</dbReference>
<dbReference type="InterPro" id="IPR004090">
    <property type="entry name" value="Chemotax_Me-accpt_rcpt"/>
</dbReference>
<feature type="region of interest" description="Disordered" evidence="4">
    <location>
        <begin position="527"/>
        <end position="548"/>
    </location>
</feature>
<accession>A0A4R6QNC2</accession>
<keyword evidence="3" id="KW-0807">Transducer</keyword>
<dbReference type="InParanoid" id="A0A4R6QNC2"/>
<dbReference type="PANTHER" id="PTHR43531:SF14">
    <property type="entry name" value="METHYL-ACCEPTING CHEMOTAXIS PROTEIN I-RELATED"/>
    <property type="match status" value="1"/>
</dbReference>
<dbReference type="GO" id="GO:0007165">
    <property type="term" value="P:signal transduction"/>
    <property type="evidence" value="ECO:0007669"/>
    <property type="project" value="UniProtKB-KW"/>
</dbReference>
<reference evidence="8 9" key="1">
    <citation type="submission" date="2019-03" db="EMBL/GenBank/DDBJ databases">
        <title>Genomic Encyclopedia of Type Strains, Phase IV (KMG-IV): sequencing the most valuable type-strain genomes for metagenomic binning, comparative biology and taxonomic classification.</title>
        <authorList>
            <person name="Goeker M."/>
        </authorList>
    </citation>
    <scope>NUCLEOTIDE SEQUENCE [LARGE SCALE GENOMIC DNA]</scope>
    <source>
        <strain evidence="8 9">DSM 16998</strain>
    </source>
</reference>
<dbReference type="PANTHER" id="PTHR43531">
    <property type="entry name" value="PROTEIN ICFG"/>
    <property type="match status" value="1"/>
</dbReference>
<dbReference type="InterPro" id="IPR051310">
    <property type="entry name" value="MCP_chemotaxis"/>
</dbReference>
<dbReference type="EMBL" id="SNXS01000002">
    <property type="protein sequence ID" value="TDP72330.1"/>
    <property type="molecule type" value="Genomic_DNA"/>
</dbReference>
<keyword evidence="9" id="KW-1185">Reference proteome</keyword>
<dbReference type="CDD" id="cd06225">
    <property type="entry name" value="HAMP"/>
    <property type="match status" value="1"/>
</dbReference>
<feature type="domain" description="HAMP" evidence="7">
    <location>
        <begin position="222"/>
        <end position="274"/>
    </location>
</feature>
<dbReference type="PROSITE" id="PS50111">
    <property type="entry name" value="CHEMOTAXIS_TRANSDUC_2"/>
    <property type="match status" value="1"/>
</dbReference>
<comment type="similarity">
    <text evidence="2">Belongs to the methyl-accepting chemotaxis (MCP) protein family.</text>
</comment>
<sequence length="548" mass="57644">MSRPMARHREGVLGTWTIGARVGAAFAGLIALMAALALFCLMSLRGTADLVTELLDRQWKLAQGIVKLQGLVELNVWRDTTRVNVALGAYAAEYKRAFEQTQAEAKALREALRAVPQGAVLYAQFKNVDLLASEFAALTTEITRLRGEGDYVALQKMLAEQHTPARERYVAALGELVRLTDAAAREAGAQAGERVSTAQAWVALLLCAAIASATLFAWRLVRGISRPVRAVVGQARAMADGDLSGQLAQDGAAEVGDLQRALAGMQSGLRTLVSQVHQASDATSLASQEIARANQDLSERSEHTASLLQEATASVAELHLLADNTASSAAEANQLATRAAADAHSGAGTVLKVIACIDDVHAHSKQIGEIIQLINGIALQTDILALNAAAESARAGIHGKGFSVVADEVRNLARRCASAGTQIKTLVLDANARAEEAVALARDAGEAMQRCVGGAEGVARLIARIHSGSTQQSKQVAQVSASAAHIDRLTQANAALVEQSAAAATGLSEQAHRLVQLVRVFRLTPVTPAPHPAQPASPESVRYARTTV</sequence>
<dbReference type="InterPro" id="IPR003660">
    <property type="entry name" value="HAMP_dom"/>
</dbReference>
<organism evidence="8 9">
    <name type="scientific">Roseateles toxinivorans</name>
    <dbReference type="NCBI Taxonomy" id="270368"/>
    <lineage>
        <taxon>Bacteria</taxon>
        <taxon>Pseudomonadati</taxon>
        <taxon>Pseudomonadota</taxon>
        <taxon>Betaproteobacteria</taxon>
        <taxon>Burkholderiales</taxon>
        <taxon>Sphaerotilaceae</taxon>
        <taxon>Roseateles</taxon>
    </lineage>
</organism>
<proteinExistence type="inferred from homology"/>
<evidence type="ECO:0000256" key="4">
    <source>
        <dbReference type="SAM" id="MobiDB-lite"/>
    </source>
</evidence>
<dbReference type="SUPFAM" id="SSF58104">
    <property type="entry name" value="Methyl-accepting chemotaxis protein (MCP) signaling domain"/>
    <property type="match status" value="1"/>
</dbReference>
<evidence type="ECO:0000313" key="8">
    <source>
        <dbReference type="EMBL" id="TDP72330.1"/>
    </source>
</evidence>
<evidence type="ECO:0000256" key="2">
    <source>
        <dbReference type="ARBA" id="ARBA00029447"/>
    </source>
</evidence>
<dbReference type="PRINTS" id="PR00260">
    <property type="entry name" value="CHEMTRNSDUCR"/>
</dbReference>
<feature type="domain" description="Methyl-accepting transducer" evidence="6">
    <location>
        <begin position="279"/>
        <end position="508"/>
    </location>
</feature>